<dbReference type="InterPro" id="IPR006139">
    <property type="entry name" value="D-isomer_2_OHA_DH_cat_dom"/>
</dbReference>
<dbReference type="AlphaFoldDB" id="A0A1H6XKB7"/>
<dbReference type="RefSeq" id="WP_091830392.1">
    <property type="nucleotide sequence ID" value="NZ_FNZK01000005.1"/>
</dbReference>
<evidence type="ECO:0000313" key="9">
    <source>
        <dbReference type="Proteomes" id="UP000199662"/>
    </source>
</evidence>
<sequence>MKMKVVIGSRARSRAPEMIKLLEDQGYELVMNPFDRTMTENELIEKIQGASAMVAGSDKVTEKVLKAGMPSLKVVAKQGVGYNSINVEAAKKFGIAVTITPGANSCAVADLTMGLILSSARNIPAMDRAIRRGEWYRHTGCELGGKILGIVGMGHIGGEVAKRAYAFGMKIIAYDVYPQQDFIDKYSVCYVGIDELFKKADFISLHAPAIASTIGMVNADRLKTMKPTAFLINAARGELVVEQDLCDALQNHVIAGAALDVYTQEPPEKSALMDQANITFTAHAGAYTHEAIIGAGIMAGEEIIRVLSGEKPKFNVVK</sequence>
<dbReference type="PROSITE" id="PS00670">
    <property type="entry name" value="D_2_HYDROXYACID_DH_2"/>
    <property type="match status" value="1"/>
</dbReference>
<dbReference type="EMBL" id="FNZK01000005">
    <property type="protein sequence ID" value="SEJ29519.1"/>
    <property type="molecule type" value="Genomic_DNA"/>
</dbReference>
<dbReference type="Pfam" id="PF00389">
    <property type="entry name" value="2-Hacid_dh"/>
    <property type="match status" value="1"/>
</dbReference>
<evidence type="ECO:0000259" key="7">
    <source>
        <dbReference type="Pfam" id="PF02826"/>
    </source>
</evidence>
<dbReference type="PROSITE" id="PS00671">
    <property type="entry name" value="D_2_HYDROXYACID_DH_3"/>
    <property type="match status" value="1"/>
</dbReference>
<dbReference type="Pfam" id="PF02826">
    <property type="entry name" value="2-Hacid_dh_C"/>
    <property type="match status" value="1"/>
</dbReference>
<dbReference type="GO" id="GO:0016616">
    <property type="term" value="F:oxidoreductase activity, acting on the CH-OH group of donors, NAD or NADP as acceptor"/>
    <property type="evidence" value="ECO:0007669"/>
    <property type="project" value="InterPro"/>
</dbReference>
<dbReference type="GO" id="GO:0008652">
    <property type="term" value="P:amino acid biosynthetic process"/>
    <property type="evidence" value="ECO:0007669"/>
    <property type="project" value="UniProtKB-KW"/>
</dbReference>
<dbReference type="CDD" id="cd12172">
    <property type="entry name" value="PGDH_like_2"/>
    <property type="match status" value="1"/>
</dbReference>
<proteinExistence type="inferred from homology"/>
<evidence type="ECO:0000256" key="3">
    <source>
        <dbReference type="ARBA" id="ARBA00023002"/>
    </source>
</evidence>
<dbReference type="InterPro" id="IPR036291">
    <property type="entry name" value="NAD(P)-bd_dom_sf"/>
</dbReference>
<dbReference type="InterPro" id="IPR029752">
    <property type="entry name" value="D-isomer_DH_CS1"/>
</dbReference>
<keyword evidence="4" id="KW-0520">NAD</keyword>
<dbReference type="InterPro" id="IPR050857">
    <property type="entry name" value="D-2-hydroxyacid_DH"/>
</dbReference>
<dbReference type="PANTHER" id="PTHR42789">
    <property type="entry name" value="D-ISOMER SPECIFIC 2-HYDROXYACID DEHYDROGENASE FAMILY PROTEIN (AFU_ORTHOLOGUE AFUA_6G10090)"/>
    <property type="match status" value="1"/>
</dbReference>
<keyword evidence="2" id="KW-0028">Amino-acid biosynthesis</keyword>
<dbReference type="SUPFAM" id="SSF52283">
    <property type="entry name" value="Formate/glycerate dehydrogenase catalytic domain-like"/>
    <property type="match status" value="1"/>
</dbReference>
<comment type="similarity">
    <text evidence="1 5">Belongs to the D-isomer specific 2-hydroxyacid dehydrogenase family.</text>
</comment>
<reference evidence="8 9" key="1">
    <citation type="submission" date="2016-10" db="EMBL/GenBank/DDBJ databases">
        <authorList>
            <person name="de Groot N.N."/>
        </authorList>
    </citation>
    <scope>NUCLEOTIDE SEQUENCE [LARGE SCALE GENOMIC DNA]</scope>
    <source>
        <strain evidence="8 9">DSM 2179</strain>
    </source>
</reference>
<evidence type="ECO:0000256" key="1">
    <source>
        <dbReference type="ARBA" id="ARBA00005854"/>
    </source>
</evidence>
<evidence type="ECO:0000256" key="5">
    <source>
        <dbReference type="RuleBase" id="RU003719"/>
    </source>
</evidence>
<dbReference type="SUPFAM" id="SSF51735">
    <property type="entry name" value="NAD(P)-binding Rossmann-fold domains"/>
    <property type="match status" value="1"/>
</dbReference>
<dbReference type="Proteomes" id="UP000199662">
    <property type="component" value="Unassembled WGS sequence"/>
</dbReference>
<dbReference type="GO" id="GO:0051287">
    <property type="term" value="F:NAD binding"/>
    <property type="evidence" value="ECO:0007669"/>
    <property type="project" value="InterPro"/>
</dbReference>
<dbReference type="PROSITE" id="PS00065">
    <property type="entry name" value="D_2_HYDROXYACID_DH_1"/>
    <property type="match status" value="1"/>
</dbReference>
<keyword evidence="9" id="KW-1185">Reference proteome</keyword>
<dbReference type="InterPro" id="IPR029753">
    <property type="entry name" value="D-isomer_DH_CS"/>
</dbReference>
<feature type="domain" description="D-isomer specific 2-hydroxyacid dehydrogenase catalytic" evidence="6">
    <location>
        <begin position="15"/>
        <end position="316"/>
    </location>
</feature>
<dbReference type="STRING" id="84035.SAMN05660742_105174"/>
<organism evidence="8 9">
    <name type="scientific">Propionispira arboris</name>
    <dbReference type="NCBI Taxonomy" id="84035"/>
    <lineage>
        <taxon>Bacteria</taxon>
        <taxon>Bacillati</taxon>
        <taxon>Bacillota</taxon>
        <taxon>Negativicutes</taxon>
        <taxon>Selenomonadales</taxon>
        <taxon>Selenomonadaceae</taxon>
        <taxon>Propionispira</taxon>
    </lineage>
</organism>
<evidence type="ECO:0000259" key="6">
    <source>
        <dbReference type="Pfam" id="PF00389"/>
    </source>
</evidence>
<gene>
    <name evidence="8" type="ORF">SAMN05660742_105174</name>
</gene>
<dbReference type="Gene3D" id="3.40.50.720">
    <property type="entry name" value="NAD(P)-binding Rossmann-like Domain"/>
    <property type="match status" value="2"/>
</dbReference>
<evidence type="ECO:0000313" key="8">
    <source>
        <dbReference type="EMBL" id="SEJ29519.1"/>
    </source>
</evidence>
<dbReference type="FunFam" id="3.40.50.720:FF:000203">
    <property type="entry name" value="D-3-phosphoglycerate dehydrogenase (SerA)"/>
    <property type="match status" value="1"/>
</dbReference>
<evidence type="ECO:0000256" key="4">
    <source>
        <dbReference type="ARBA" id="ARBA00023027"/>
    </source>
</evidence>
<protein>
    <submittedName>
        <fullName evidence="8">D-3-phosphoglycerate dehydrogenase</fullName>
    </submittedName>
</protein>
<accession>A0A1H6XKB7</accession>
<dbReference type="InterPro" id="IPR006140">
    <property type="entry name" value="D-isomer_DH_NAD-bd"/>
</dbReference>
<dbReference type="PANTHER" id="PTHR42789:SF1">
    <property type="entry name" value="D-ISOMER SPECIFIC 2-HYDROXYACID DEHYDROGENASE FAMILY PROTEIN (AFU_ORTHOLOGUE AFUA_6G10090)"/>
    <property type="match status" value="1"/>
</dbReference>
<evidence type="ECO:0000256" key="2">
    <source>
        <dbReference type="ARBA" id="ARBA00022605"/>
    </source>
</evidence>
<keyword evidence="3 5" id="KW-0560">Oxidoreductase</keyword>
<name>A0A1H6XKB7_9FIRM</name>
<feature type="domain" description="D-isomer specific 2-hydroxyacid dehydrogenase NAD-binding" evidence="7">
    <location>
        <begin position="113"/>
        <end position="285"/>
    </location>
</feature>